<feature type="transmembrane region" description="Helical" evidence="1">
    <location>
        <begin position="12"/>
        <end position="32"/>
    </location>
</feature>
<organism evidence="2 3">
    <name type="scientific">Cadophora malorum</name>
    <dbReference type="NCBI Taxonomy" id="108018"/>
    <lineage>
        <taxon>Eukaryota</taxon>
        <taxon>Fungi</taxon>
        <taxon>Dikarya</taxon>
        <taxon>Ascomycota</taxon>
        <taxon>Pezizomycotina</taxon>
        <taxon>Leotiomycetes</taxon>
        <taxon>Helotiales</taxon>
        <taxon>Ploettnerulaceae</taxon>
        <taxon>Cadophora</taxon>
    </lineage>
</organism>
<reference evidence="2" key="1">
    <citation type="submission" date="2021-02" db="EMBL/GenBank/DDBJ databases">
        <title>Genome sequence Cadophora malorum strain M34.</title>
        <authorList>
            <person name="Stefanovic E."/>
            <person name="Vu D."/>
            <person name="Scully C."/>
            <person name="Dijksterhuis J."/>
            <person name="Roader J."/>
            <person name="Houbraken J."/>
        </authorList>
    </citation>
    <scope>NUCLEOTIDE SEQUENCE</scope>
    <source>
        <strain evidence="2">M34</strain>
    </source>
</reference>
<keyword evidence="1" id="KW-1133">Transmembrane helix</keyword>
<evidence type="ECO:0000256" key="1">
    <source>
        <dbReference type="SAM" id="Phobius"/>
    </source>
</evidence>
<sequence>MGNQGRVRIRAHFTISDWLLMGGLLQSLIILLLPIRPIYALLPTFGLAIWKVTILVLKVYGVVENPLMEGVQHGRLSAVFPPSQIGEKGMFRPVGESVGGQEMCILLLSNRCNHPLGLFYTKYREMGTYAKEMYKELEKDPIGNGFLGYSDYSSNNASTQPHSLSIMYFKSIDHVHKWAHSSPAHRAAWEWWDAEQKAGRVDHLTIAHEIYGVEKGKWENIYVNAKPYDFAATSHAITDAGGKKLWICPAMDASRSFRTSGQRLGNVRG</sequence>
<keyword evidence="3" id="KW-1185">Reference proteome</keyword>
<dbReference type="InterPro" id="IPR025444">
    <property type="entry name" value="Monooxy_af470"/>
</dbReference>
<protein>
    <recommendedName>
        <fullName evidence="4">Monooxygenase</fullName>
    </recommendedName>
</protein>
<dbReference type="Pfam" id="PF13826">
    <property type="entry name" value="Monooxy_af470-like"/>
    <property type="match status" value="1"/>
</dbReference>
<evidence type="ECO:0008006" key="4">
    <source>
        <dbReference type="Google" id="ProtNLM"/>
    </source>
</evidence>
<dbReference type="Proteomes" id="UP000664132">
    <property type="component" value="Unassembled WGS sequence"/>
</dbReference>
<evidence type="ECO:0000313" key="3">
    <source>
        <dbReference type="Proteomes" id="UP000664132"/>
    </source>
</evidence>
<evidence type="ECO:0000313" key="2">
    <source>
        <dbReference type="EMBL" id="KAG4410926.1"/>
    </source>
</evidence>
<keyword evidence="1" id="KW-0472">Membrane</keyword>
<dbReference type="OrthoDB" id="3202396at2759"/>
<keyword evidence="1" id="KW-0812">Transmembrane</keyword>
<dbReference type="EMBL" id="JAFJYH010000554">
    <property type="protein sequence ID" value="KAG4410926.1"/>
    <property type="molecule type" value="Genomic_DNA"/>
</dbReference>
<proteinExistence type="predicted"/>
<comment type="caution">
    <text evidence="2">The sequence shown here is derived from an EMBL/GenBank/DDBJ whole genome shotgun (WGS) entry which is preliminary data.</text>
</comment>
<dbReference type="AlphaFoldDB" id="A0A8H7T0S1"/>
<name>A0A8H7T0S1_9HELO</name>
<gene>
    <name evidence="2" type="ORF">IFR04_015935</name>
</gene>
<accession>A0A8H7T0S1</accession>